<proteinExistence type="predicted"/>
<protein>
    <submittedName>
        <fullName evidence="1">Uncharacterized protein</fullName>
    </submittedName>
</protein>
<dbReference type="EMBL" id="JBBNAF010000009">
    <property type="protein sequence ID" value="KAK9114641.1"/>
    <property type="molecule type" value="Genomic_DNA"/>
</dbReference>
<reference evidence="1 2" key="1">
    <citation type="submission" date="2024-01" db="EMBL/GenBank/DDBJ databases">
        <title>Genome assemblies of Stephania.</title>
        <authorList>
            <person name="Yang L."/>
        </authorList>
    </citation>
    <scope>NUCLEOTIDE SEQUENCE [LARGE SCALE GENOMIC DNA]</scope>
    <source>
        <strain evidence="1">YNDBR</strain>
        <tissue evidence="1">Leaf</tissue>
    </source>
</reference>
<gene>
    <name evidence="1" type="ORF">Syun_021438</name>
</gene>
<keyword evidence="2" id="KW-1185">Reference proteome</keyword>
<evidence type="ECO:0000313" key="1">
    <source>
        <dbReference type="EMBL" id="KAK9114641.1"/>
    </source>
</evidence>
<sequence length="144" mass="17074">MKVKWAKEGDSNMFFHSTFEENMVKKYIDRMHCARDGFIEDPEEIRQTIFDLFTKLYKKRGDKYWGSHRIEWARIMHSEAMETIYGKRVVASYVQLCKALGLDGLTMTMVNEYWGVDHCGSKKWGRRTAVPRRMEYGDEKKIAT</sequence>
<name>A0AAP0NS98_9MAGN</name>
<dbReference type="Proteomes" id="UP001420932">
    <property type="component" value="Unassembled WGS sequence"/>
</dbReference>
<organism evidence="1 2">
    <name type="scientific">Stephania yunnanensis</name>
    <dbReference type="NCBI Taxonomy" id="152371"/>
    <lineage>
        <taxon>Eukaryota</taxon>
        <taxon>Viridiplantae</taxon>
        <taxon>Streptophyta</taxon>
        <taxon>Embryophyta</taxon>
        <taxon>Tracheophyta</taxon>
        <taxon>Spermatophyta</taxon>
        <taxon>Magnoliopsida</taxon>
        <taxon>Ranunculales</taxon>
        <taxon>Menispermaceae</taxon>
        <taxon>Menispermoideae</taxon>
        <taxon>Cissampelideae</taxon>
        <taxon>Stephania</taxon>
    </lineage>
</organism>
<dbReference type="AlphaFoldDB" id="A0AAP0NS98"/>
<comment type="caution">
    <text evidence="1">The sequence shown here is derived from an EMBL/GenBank/DDBJ whole genome shotgun (WGS) entry which is preliminary data.</text>
</comment>
<accession>A0AAP0NS98</accession>
<evidence type="ECO:0000313" key="2">
    <source>
        <dbReference type="Proteomes" id="UP001420932"/>
    </source>
</evidence>